<gene>
    <name evidence="13" type="ORF">CB5_LOCUS22432</name>
</gene>
<evidence type="ECO:0000256" key="1">
    <source>
        <dbReference type="ARBA" id="ARBA00004609"/>
    </source>
</evidence>
<dbReference type="AlphaFoldDB" id="A0A6V7Q8B2"/>
<dbReference type="PANTHER" id="PTHR32077:SF54">
    <property type="entry name" value="FASCICLIN-LIKE ARABINOGALACTAN PROTEIN 13-RELATED"/>
    <property type="match status" value="1"/>
</dbReference>
<feature type="chain" id="PRO_5027795944" description="FAS1 domain-containing protein" evidence="11">
    <location>
        <begin position="24"/>
        <end position="246"/>
    </location>
</feature>
<evidence type="ECO:0000256" key="10">
    <source>
        <dbReference type="SAM" id="MobiDB-lite"/>
    </source>
</evidence>
<feature type="signal peptide" evidence="11">
    <location>
        <begin position="1"/>
        <end position="23"/>
    </location>
</feature>
<dbReference type="InterPro" id="IPR045003">
    <property type="entry name" value="FLA_A"/>
</dbReference>
<dbReference type="EMBL" id="LR862133">
    <property type="protein sequence ID" value="CAD1839221.1"/>
    <property type="molecule type" value="Genomic_DNA"/>
</dbReference>
<evidence type="ECO:0000259" key="12">
    <source>
        <dbReference type="PROSITE" id="PS50213"/>
    </source>
</evidence>
<sequence>MAPAHFLLLLLLPLASPALFAVAATVAPGPTPAPLNLTGILDKGGQYTTLLRLLKETQVGQQLTSQLNSSFDGLTLFAPTDNAFSQLKPGTLNTLTAQQQVELVLYHVLPRFYSLTTFQMASNPLRTQASGNNGVYTVNVTSTSNQVNVSTGVNQVVVSNVLHSDFPLAVYSLDNVLLPFDLFGVKPPAAAPAPDVAPKKKPKKAPADSTASGPAVADATASGAGLKRIGWGFIAGVGFMGIMNLL</sequence>
<evidence type="ECO:0000313" key="13">
    <source>
        <dbReference type="EMBL" id="CAD1839221.1"/>
    </source>
</evidence>
<keyword evidence="5 11" id="KW-0732">Signal</keyword>
<evidence type="ECO:0000256" key="6">
    <source>
        <dbReference type="ARBA" id="ARBA00022974"/>
    </source>
</evidence>
<comment type="similarity">
    <text evidence="2">Belongs to the fasciclin-like AGP family.</text>
</comment>
<evidence type="ECO:0000256" key="4">
    <source>
        <dbReference type="ARBA" id="ARBA00022622"/>
    </source>
</evidence>
<feature type="region of interest" description="Disordered" evidence="10">
    <location>
        <begin position="191"/>
        <end position="216"/>
    </location>
</feature>
<dbReference type="FunFam" id="2.30.180.10:FF:000006">
    <property type="entry name" value="Fasciclin-like arabinogalactan protein 11"/>
    <property type="match status" value="1"/>
</dbReference>
<name>A0A6V7Q8B2_ANACO</name>
<reference evidence="13" key="1">
    <citation type="submission" date="2020-07" db="EMBL/GenBank/DDBJ databases">
        <authorList>
            <person name="Lin J."/>
        </authorList>
    </citation>
    <scope>NUCLEOTIDE SEQUENCE</scope>
</reference>
<dbReference type="GO" id="GO:0009834">
    <property type="term" value="P:plant-type secondary cell wall biogenesis"/>
    <property type="evidence" value="ECO:0007669"/>
    <property type="project" value="UniProtKB-ARBA"/>
</dbReference>
<accession>A0A6V7Q8B2</accession>
<keyword evidence="4" id="KW-0336">GPI-anchor</keyword>
<organism evidence="13">
    <name type="scientific">Ananas comosus var. bracteatus</name>
    <name type="common">red pineapple</name>
    <dbReference type="NCBI Taxonomy" id="296719"/>
    <lineage>
        <taxon>Eukaryota</taxon>
        <taxon>Viridiplantae</taxon>
        <taxon>Streptophyta</taxon>
        <taxon>Embryophyta</taxon>
        <taxon>Tracheophyta</taxon>
        <taxon>Spermatophyta</taxon>
        <taxon>Magnoliopsida</taxon>
        <taxon>Liliopsida</taxon>
        <taxon>Poales</taxon>
        <taxon>Bromeliaceae</taxon>
        <taxon>Bromelioideae</taxon>
        <taxon>Ananas</taxon>
    </lineage>
</organism>
<evidence type="ECO:0000256" key="7">
    <source>
        <dbReference type="ARBA" id="ARBA00023136"/>
    </source>
</evidence>
<protein>
    <recommendedName>
        <fullName evidence="12">FAS1 domain-containing protein</fullName>
    </recommendedName>
</protein>
<evidence type="ECO:0000256" key="8">
    <source>
        <dbReference type="ARBA" id="ARBA00023180"/>
    </source>
</evidence>
<keyword evidence="6" id="KW-0654">Proteoglycan</keyword>
<proteinExistence type="inferred from homology"/>
<evidence type="ECO:0000256" key="3">
    <source>
        <dbReference type="ARBA" id="ARBA00022475"/>
    </source>
</evidence>
<comment type="function">
    <text evidence="9">May be a cell surface adhesion protein.</text>
</comment>
<keyword evidence="7" id="KW-0472">Membrane</keyword>
<dbReference type="Gene3D" id="2.30.180.10">
    <property type="entry name" value="FAS1 domain"/>
    <property type="match status" value="1"/>
</dbReference>
<keyword evidence="4" id="KW-0449">Lipoprotein</keyword>
<comment type="subcellular location">
    <subcellularLocation>
        <location evidence="1">Cell membrane</location>
        <topology evidence="1">Lipid-anchor</topology>
        <topology evidence="1">GPI-anchor</topology>
    </subcellularLocation>
</comment>
<dbReference type="SMART" id="SM00554">
    <property type="entry name" value="FAS1"/>
    <property type="match status" value="1"/>
</dbReference>
<evidence type="ECO:0000256" key="9">
    <source>
        <dbReference type="ARBA" id="ARBA00024686"/>
    </source>
</evidence>
<dbReference type="InterPro" id="IPR000782">
    <property type="entry name" value="FAS1_domain"/>
</dbReference>
<feature type="domain" description="FAS1" evidence="12">
    <location>
        <begin position="34"/>
        <end position="177"/>
    </location>
</feature>
<dbReference type="InterPro" id="IPR036378">
    <property type="entry name" value="FAS1_dom_sf"/>
</dbReference>
<dbReference type="GO" id="GO:0005886">
    <property type="term" value="C:plasma membrane"/>
    <property type="evidence" value="ECO:0007669"/>
    <property type="project" value="UniProtKB-SubCell"/>
</dbReference>
<dbReference type="Pfam" id="PF02469">
    <property type="entry name" value="Fasciclin"/>
    <property type="match status" value="1"/>
</dbReference>
<evidence type="ECO:0000256" key="11">
    <source>
        <dbReference type="SAM" id="SignalP"/>
    </source>
</evidence>
<dbReference type="PROSITE" id="PS50213">
    <property type="entry name" value="FAS1"/>
    <property type="match status" value="1"/>
</dbReference>
<evidence type="ECO:0000256" key="2">
    <source>
        <dbReference type="ARBA" id="ARBA00007843"/>
    </source>
</evidence>
<keyword evidence="8" id="KW-0325">Glycoprotein</keyword>
<dbReference type="SUPFAM" id="SSF82153">
    <property type="entry name" value="FAS1 domain"/>
    <property type="match status" value="1"/>
</dbReference>
<dbReference type="GO" id="GO:0098552">
    <property type="term" value="C:side of membrane"/>
    <property type="evidence" value="ECO:0007669"/>
    <property type="project" value="UniProtKB-KW"/>
</dbReference>
<evidence type="ECO:0000256" key="5">
    <source>
        <dbReference type="ARBA" id="ARBA00022729"/>
    </source>
</evidence>
<keyword evidence="3" id="KW-1003">Cell membrane</keyword>
<dbReference type="PANTHER" id="PTHR32077">
    <property type="entry name" value="FASCICLIN-LIKE ARABINOGALACTAN PROTEIN"/>
    <property type="match status" value="1"/>
</dbReference>